<dbReference type="Gene3D" id="1.10.10.790">
    <property type="entry name" value="Surp module"/>
    <property type="match status" value="2"/>
</dbReference>
<dbReference type="SUPFAM" id="SSF109905">
    <property type="entry name" value="Surp module (SWAP domain)"/>
    <property type="match status" value="2"/>
</dbReference>
<dbReference type="InterPro" id="IPR040397">
    <property type="entry name" value="SWAP"/>
</dbReference>
<feature type="compositionally biased region" description="Acidic residues" evidence="7">
    <location>
        <begin position="300"/>
        <end position="311"/>
    </location>
</feature>
<feature type="compositionally biased region" description="Basic residues" evidence="7">
    <location>
        <begin position="540"/>
        <end position="558"/>
    </location>
</feature>
<keyword evidence="2" id="KW-0677">Repeat</keyword>
<feature type="compositionally biased region" description="Basic residues" evidence="7">
    <location>
        <begin position="516"/>
        <end position="531"/>
    </location>
</feature>
<organism evidence="9 10">
    <name type="scientific">Brachionus calyciflorus</name>
    <dbReference type="NCBI Taxonomy" id="104777"/>
    <lineage>
        <taxon>Eukaryota</taxon>
        <taxon>Metazoa</taxon>
        <taxon>Spiralia</taxon>
        <taxon>Gnathifera</taxon>
        <taxon>Rotifera</taxon>
        <taxon>Eurotatoria</taxon>
        <taxon>Monogononta</taxon>
        <taxon>Pseudotrocha</taxon>
        <taxon>Ploima</taxon>
        <taxon>Brachionidae</taxon>
        <taxon>Brachionus</taxon>
    </lineage>
</organism>
<reference evidence="9" key="1">
    <citation type="submission" date="2021-02" db="EMBL/GenBank/DDBJ databases">
        <authorList>
            <person name="Nowell W R."/>
        </authorList>
    </citation>
    <scope>NUCLEOTIDE SEQUENCE</scope>
    <source>
        <strain evidence="9">Ploen Becks lab</strain>
    </source>
</reference>
<feature type="compositionally biased region" description="Low complexity" evidence="7">
    <location>
        <begin position="481"/>
        <end position="501"/>
    </location>
</feature>
<evidence type="ECO:0000256" key="5">
    <source>
        <dbReference type="ARBA" id="ARBA00023163"/>
    </source>
</evidence>
<evidence type="ECO:0000256" key="3">
    <source>
        <dbReference type="ARBA" id="ARBA00022884"/>
    </source>
</evidence>
<evidence type="ECO:0000256" key="4">
    <source>
        <dbReference type="ARBA" id="ARBA00023015"/>
    </source>
</evidence>
<sequence length="558" mass="65326">MKYDDDYSSGHINLFAPQHDSTHKQPKSILKHTNYRTKNPPQSKDDTLNKNFDDLNIRGYASNIYRDDFNALKIESKDNLIPWNGDQNLLIDKYDCRLYLHDLSPYDGELLSESARNPQLSHEENETENLCEFERYLDLNEDDENLNESDVNQFDSNYHERGAAIGFTYDTNETKVKQINEQEEENKNLKIFVPDENLKLPIGMAYPETVKLNQLIVKTASFVAKQGLQAEILLKTKQSTNSQFNFLNYGDQLHAYYKHLINLIRNNSINPFFYLQQEIENPPPNSTQEVEKKVSNSENESSENDEDDDEDNYLHPLLSKALNRSVSEASFSQIQDTNLSHLKNEQINIEESLIEEKQQQQQDGKDVKENVENMIVENELVIEEPSGNEKIVIDKLAEYVSRNGVEFEENLRKKNDLRFEFLNKEHKFYNYYQLQVKNMTKKREEENKKEDVEEIKDKKESRSKRSHKSSHKKSRKKSTEKSNSSESSRSSSSSSSSSSNNEHTDSENEKNNDNKRKVKRKHKHKSHKSRHEKSSSSSSRRSHRDSRKKHRKRSRSRS</sequence>
<feature type="domain" description="SURP motif" evidence="8">
    <location>
        <begin position="215"/>
        <end position="257"/>
    </location>
</feature>
<dbReference type="GO" id="GO:0000395">
    <property type="term" value="P:mRNA 5'-splice site recognition"/>
    <property type="evidence" value="ECO:0007669"/>
    <property type="project" value="TreeGrafter"/>
</dbReference>
<feature type="compositionally biased region" description="Basic and acidic residues" evidence="7">
    <location>
        <begin position="441"/>
        <end position="460"/>
    </location>
</feature>
<feature type="domain" description="SURP motif" evidence="8">
    <location>
        <begin position="392"/>
        <end position="432"/>
    </location>
</feature>
<evidence type="ECO:0000256" key="6">
    <source>
        <dbReference type="ARBA" id="ARBA00023187"/>
    </source>
</evidence>
<dbReference type="InterPro" id="IPR019147">
    <property type="entry name" value="SWAP_N_domain"/>
</dbReference>
<evidence type="ECO:0000256" key="2">
    <source>
        <dbReference type="ARBA" id="ARBA00022737"/>
    </source>
</evidence>
<evidence type="ECO:0000256" key="1">
    <source>
        <dbReference type="ARBA" id="ARBA00022664"/>
    </source>
</evidence>
<keyword evidence="10" id="KW-1185">Reference proteome</keyword>
<feature type="region of interest" description="Disordered" evidence="7">
    <location>
        <begin position="280"/>
        <end position="313"/>
    </location>
</feature>
<dbReference type="GO" id="GO:0003723">
    <property type="term" value="F:RNA binding"/>
    <property type="evidence" value="ECO:0007669"/>
    <property type="project" value="UniProtKB-KW"/>
</dbReference>
<keyword evidence="5" id="KW-0804">Transcription</keyword>
<evidence type="ECO:0000256" key="7">
    <source>
        <dbReference type="SAM" id="MobiDB-lite"/>
    </source>
</evidence>
<dbReference type="OrthoDB" id="5836667at2759"/>
<dbReference type="EMBL" id="CAJNOC010000138">
    <property type="protein sequence ID" value="CAF0718368.1"/>
    <property type="molecule type" value="Genomic_DNA"/>
</dbReference>
<evidence type="ECO:0000313" key="9">
    <source>
        <dbReference type="EMBL" id="CAF0718368.1"/>
    </source>
</evidence>
<dbReference type="SMART" id="SM01141">
    <property type="entry name" value="DRY_EERY"/>
    <property type="match status" value="1"/>
</dbReference>
<evidence type="ECO:0000313" key="10">
    <source>
        <dbReference type="Proteomes" id="UP000663879"/>
    </source>
</evidence>
<accession>A0A813MKM6</accession>
<gene>
    <name evidence="9" type="ORF">OXX778_LOCUS1939</name>
</gene>
<dbReference type="Pfam" id="PF01805">
    <property type="entry name" value="Surp"/>
    <property type="match status" value="2"/>
</dbReference>
<evidence type="ECO:0000259" key="8">
    <source>
        <dbReference type="PROSITE" id="PS50128"/>
    </source>
</evidence>
<dbReference type="AlphaFoldDB" id="A0A813MKM6"/>
<keyword evidence="1" id="KW-0507">mRNA processing</keyword>
<keyword evidence="6" id="KW-0508">mRNA splicing</keyword>
<proteinExistence type="predicted"/>
<feature type="compositionally biased region" description="Basic and acidic residues" evidence="7">
    <location>
        <begin position="502"/>
        <end position="515"/>
    </location>
</feature>
<dbReference type="PROSITE" id="PS50128">
    <property type="entry name" value="SURP"/>
    <property type="match status" value="2"/>
</dbReference>
<comment type="caution">
    <text evidence="9">The sequence shown here is derived from an EMBL/GenBank/DDBJ whole genome shotgun (WGS) entry which is preliminary data.</text>
</comment>
<feature type="region of interest" description="Disordered" evidence="7">
    <location>
        <begin position="14"/>
        <end position="48"/>
    </location>
</feature>
<dbReference type="Proteomes" id="UP000663879">
    <property type="component" value="Unassembled WGS sequence"/>
</dbReference>
<feature type="compositionally biased region" description="Basic residues" evidence="7">
    <location>
        <begin position="24"/>
        <end position="35"/>
    </location>
</feature>
<feature type="region of interest" description="Disordered" evidence="7">
    <location>
        <begin position="440"/>
        <end position="558"/>
    </location>
</feature>
<dbReference type="PANTHER" id="PTHR13161:SF15">
    <property type="entry name" value="SPLICING FACTOR, SUPPRESSOR OF WHITE-APRICOT HOMOLOG"/>
    <property type="match status" value="1"/>
</dbReference>
<feature type="compositionally biased region" description="Basic residues" evidence="7">
    <location>
        <begin position="461"/>
        <end position="478"/>
    </location>
</feature>
<name>A0A813MKM6_9BILA</name>
<dbReference type="InterPro" id="IPR035967">
    <property type="entry name" value="SWAP/Surp_sf"/>
</dbReference>
<keyword evidence="4" id="KW-0805">Transcription regulation</keyword>
<dbReference type="PANTHER" id="PTHR13161">
    <property type="entry name" value="SPLICING FACTOR SUPPRESSOR OF WHITE APRICOT"/>
    <property type="match status" value="1"/>
</dbReference>
<dbReference type="SMART" id="SM00648">
    <property type="entry name" value="SWAP"/>
    <property type="match status" value="2"/>
</dbReference>
<protein>
    <recommendedName>
        <fullName evidence="8">SURP motif domain-containing protein</fullName>
    </recommendedName>
</protein>
<dbReference type="InterPro" id="IPR000061">
    <property type="entry name" value="Surp"/>
</dbReference>
<dbReference type="Pfam" id="PF09750">
    <property type="entry name" value="DRY_EERY"/>
    <property type="match status" value="1"/>
</dbReference>
<keyword evidence="3" id="KW-0694">RNA-binding</keyword>